<dbReference type="AlphaFoldDB" id="A0A0C3S637"/>
<protein>
    <submittedName>
        <fullName evidence="2">Uncharacterized protein</fullName>
    </submittedName>
</protein>
<keyword evidence="1" id="KW-0812">Transmembrane</keyword>
<gene>
    <name evidence="2" type="ORF">PHLGIDRAFT_114476</name>
</gene>
<dbReference type="Proteomes" id="UP000053257">
    <property type="component" value="Unassembled WGS sequence"/>
</dbReference>
<dbReference type="OrthoDB" id="2753342at2759"/>
<proteinExistence type="predicted"/>
<name>A0A0C3S637_PHLG1</name>
<reference evidence="2 3" key="1">
    <citation type="journal article" date="2014" name="PLoS Genet.">
        <title>Analysis of the Phlebiopsis gigantea genome, transcriptome and secretome provides insight into its pioneer colonization strategies of wood.</title>
        <authorList>
            <person name="Hori C."/>
            <person name="Ishida T."/>
            <person name="Igarashi K."/>
            <person name="Samejima M."/>
            <person name="Suzuki H."/>
            <person name="Master E."/>
            <person name="Ferreira P."/>
            <person name="Ruiz-Duenas F.J."/>
            <person name="Held B."/>
            <person name="Canessa P."/>
            <person name="Larrondo L.F."/>
            <person name="Schmoll M."/>
            <person name="Druzhinina I.S."/>
            <person name="Kubicek C.P."/>
            <person name="Gaskell J.A."/>
            <person name="Kersten P."/>
            <person name="St John F."/>
            <person name="Glasner J."/>
            <person name="Sabat G."/>
            <person name="Splinter BonDurant S."/>
            <person name="Syed K."/>
            <person name="Yadav J."/>
            <person name="Mgbeahuruike A.C."/>
            <person name="Kovalchuk A."/>
            <person name="Asiegbu F.O."/>
            <person name="Lackner G."/>
            <person name="Hoffmeister D."/>
            <person name="Rencoret J."/>
            <person name="Gutierrez A."/>
            <person name="Sun H."/>
            <person name="Lindquist E."/>
            <person name="Barry K."/>
            <person name="Riley R."/>
            <person name="Grigoriev I.V."/>
            <person name="Henrissat B."/>
            <person name="Kues U."/>
            <person name="Berka R.M."/>
            <person name="Martinez A.T."/>
            <person name="Covert S.F."/>
            <person name="Blanchette R.A."/>
            <person name="Cullen D."/>
        </authorList>
    </citation>
    <scope>NUCLEOTIDE SEQUENCE [LARGE SCALE GENOMIC DNA]</scope>
    <source>
        <strain evidence="2 3">11061_1 CR5-6</strain>
    </source>
</reference>
<feature type="transmembrane region" description="Helical" evidence="1">
    <location>
        <begin position="17"/>
        <end position="34"/>
    </location>
</feature>
<feature type="transmembrane region" description="Helical" evidence="1">
    <location>
        <begin position="128"/>
        <end position="149"/>
    </location>
</feature>
<feature type="transmembrane region" description="Helical" evidence="1">
    <location>
        <begin position="169"/>
        <end position="190"/>
    </location>
</feature>
<sequence>MLGTVANAEFAGTLLEAGVYGMYSIKFVQSLWIFYKRRKEGRDVRWFVAAALVIFALVTARLILDVSLVLEAQTAHTDVPGAAAAYYKTISTHRRLARTSIYVVLTLVSDAIIVYRTYVAWGRAWSTALFPFLLFLTDVGLAPWELWSLAQLQPDAPVMKAVIAYHVKYFYLVTLMLNLACTATIACRIWRVHRKAAAAEAGSMRFAGVLAAVVESTAVYTCWLAALMGTSIVRTPNTWVVLDSVRLRARGLYSRADIADVPPFRAQICPVIGIVFSTIIVHSSRDYDAYFEPYSGVTLTEDISQAYSHDPVHYSDTSTLYNHSISAESGQHLDV</sequence>
<accession>A0A0C3S637</accession>
<feature type="transmembrane region" description="Helical" evidence="1">
    <location>
        <begin position="202"/>
        <end position="226"/>
    </location>
</feature>
<dbReference type="STRING" id="745531.A0A0C3S637"/>
<dbReference type="EMBL" id="KN840445">
    <property type="protein sequence ID" value="KIP11631.1"/>
    <property type="molecule type" value="Genomic_DNA"/>
</dbReference>
<organism evidence="2 3">
    <name type="scientific">Phlebiopsis gigantea (strain 11061_1 CR5-6)</name>
    <name type="common">White-rot fungus</name>
    <name type="synonym">Peniophora gigantea</name>
    <dbReference type="NCBI Taxonomy" id="745531"/>
    <lineage>
        <taxon>Eukaryota</taxon>
        <taxon>Fungi</taxon>
        <taxon>Dikarya</taxon>
        <taxon>Basidiomycota</taxon>
        <taxon>Agaricomycotina</taxon>
        <taxon>Agaricomycetes</taxon>
        <taxon>Polyporales</taxon>
        <taxon>Phanerochaetaceae</taxon>
        <taxon>Phlebiopsis</taxon>
    </lineage>
</organism>
<keyword evidence="1" id="KW-1133">Transmembrane helix</keyword>
<dbReference type="HOGENOM" id="CLU_044614_3_2_1"/>
<evidence type="ECO:0000256" key="1">
    <source>
        <dbReference type="SAM" id="Phobius"/>
    </source>
</evidence>
<feature type="transmembrane region" description="Helical" evidence="1">
    <location>
        <begin position="101"/>
        <end position="121"/>
    </location>
</feature>
<evidence type="ECO:0000313" key="3">
    <source>
        <dbReference type="Proteomes" id="UP000053257"/>
    </source>
</evidence>
<evidence type="ECO:0000313" key="2">
    <source>
        <dbReference type="EMBL" id="KIP11631.1"/>
    </source>
</evidence>
<keyword evidence="1" id="KW-0472">Membrane</keyword>
<feature type="transmembrane region" description="Helical" evidence="1">
    <location>
        <begin position="46"/>
        <end position="64"/>
    </location>
</feature>
<keyword evidence="3" id="KW-1185">Reference proteome</keyword>